<keyword evidence="3" id="KW-0285">Flavoprotein</keyword>
<dbReference type="Proteomes" id="UP000286931">
    <property type="component" value="Unassembled WGS sequence"/>
</dbReference>
<dbReference type="InterPro" id="IPR009075">
    <property type="entry name" value="AcylCo_DH/oxidase_C"/>
</dbReference>
<dbReference type="Pfam" id="PF00441">
    <property type="entry name" value="Acyl-CoA_dh_1"/>
    <property type="match status" value="1"/>
</dbReference>
<dbReference type="Pfam" id="PF02771">
    <property type="entry name" value="Acyl-CoA_dh_N"/>
    <property type="match status" value="1"/>
</dbReference>
<comment type="cofactor">
    <cofactor evidence="1">
        <name>FAD</name>
        <dbReference type="ChEBI" id="CHEBI:57692"/>
    </cofactor>
</comment>
<evidence type="ECO:0000259" key="6">
    <source>
        <dbReference type="Pfam" id="PF00441"/>
    </source>
</evidence>
<reference evidence="9 10" key="1">
    <citation type="submission" date="2018-12" db="EMBL/GenBank/DDBJ databases">
        <title>Draft genome sequence of Embleya hyalina NBRC 13850T.</title>
        <authorList>
            <person name="Komaki H."/>
            <person name="Hosoyama A."/>
            <person name="Kimura A."/>
            <person name="Ichikawa N."/>
            <person name="Tamura T."/>
        </authorList>
    </citation>
    <scope>NUCLEOTIDE SEQUENCE [LARGE SCALE GENOMIC DNA]</scope>
    <source>
        <strain evidence="9 10">NBRC 13850</strain>
    </source>
</reference>
<evidence type="ECO:0000313" key="10">
    <source>
        <dbReference type="Proteomes" id="UP000286931"/>
    </source>
</evidence>
<dbReference type="SUPFAM" id="SSF56645">
    <property type="entry name" value="Acyl-CoA dehydrogenase NM domain-like"/>
    <property type="match status" value="1"/>
</dbReference>
<dbReference type="InterPro" id="IPR009100">
    <property type="entry name" value="AcylCoA_DH/oxidase_NM_dom_sf"/>
</dbReference>
<protein>
    <submittedName>
        <fullName evidence="9">Acyl-CoA dehydrogenase</fullName>
    </submittedName>
</protein>
<keyword evidence="5" id="KW-0560">Oxidoreductase</keyword>
<sequence length="338" mass="35895">MDLEPTEDQKAVRSAFSEFFTDRCPISVVRAAEPLGFAADLWRRLAAMGVPGMALPEDAGGGASRADLILLLHEAGRVLAPVPLSAHLAASRLLLDTPWCAGVADGTLIAAPALRPTVDGLARLVPGGAVADVVVALDEDELVAVRGEAPMTAPVNHAAAPLADRYVRDDRGGRVVLARGEDAARRHAALRREWQLYTAATLTGLAERALESAVAYTLEREQFGKPIGAFQAVQQGLADLVGPLDGIRLLTARAAWCADEGDPAEAGRLAVMAFLAATEVARTTTYRAVHFHGGYGVTLEYDIQLYFRRARGWPLVLGDPDEEYRALADDLFGAVGGV</sequence>
<accession>A0A401Z5J3</accession>
<dbReference type="GO" id="GO:0003995">
    <property type="term" value="F:acyl-CoA dehydrogenase activity"/>
    <property type="evidence" value="ECO:0007669"/>
    <property type="project" value="TreeGrafter"/>
</dbReference>
<comment type="similarity">
    <text evidence="2">Belongs to the acyl-CoA dehydrogenase family.</text>
</comment>
<name>A0A401Z5J3_9ACTN</name>
<dbReference type="InterPro" id="IPR036250">
    <property type="entry name" value="AcylCo_DH-like_C"/>
</dbReference>
<dbReference type="PANTHER" id="PTHR43884:SF20">
    <property type="entry name" value="ACYL-COA DEHYDROGENASE FADE28"/>
    <property type="match status" value="1"/>
</dbReference>
<keyword evidence="10" id="KW-1185">Reference proteome</keyword>
<evidence type="ECO:0000313" key="9">
    <source>
        <dbReference type="EMBL" id="GCE02132.1"/>
    </source>
</evidence>
<dbReference type="OrthoDB" id="3459196at2"/>
<dbReference type="InterPro" id="IPR013786">
    <property type="entry name" value="AcylCoA_DH/ox_N"/>
</dbReference>
<feature type="domain" description="Acyl-CoA dehydrogenase/oxidase N-terminal" evidence="7">
    <location>
        <begin position="6"/>
        <end position="87"/>
    </location>
</feature>
<evidence type="ECO:0000256" key="5">
    <source>
        <dbReference type="ARBA" id="ARBA00023002"/>
    </source>
</evidence>
<evidence type="ECO:0000259" key="7">
    <source>
        <dbReference type="Pfam" id="PF02771"/>
    </source>
</evidence>
<feature type="domain" description="Acyl-CoA dehydrogenase/oxidase C-terminal" evidence="6">
    <location>
        <begin position="198"/>
        <end position="314"/>
    </location>
</feature>
<dbReference type="RefSeq" id="WP_160161848.1">
    <property type="nucleotide sequence ID" value="NZ_BIFH01000057.1"/>
</dbReference>
<proteinExistence type="inferred from homology"/>
<gene>
    <name evidence="8" type="ORF">EHYA_09871</name>
    <name evidence="9" type="ORF">EHYA_09909</name>
</gene>
<keyword evidence="4" id="KW-0274">FAD</keyword>
<dbReference type="GO" id="GO:0050660">
    <property type="term" value="F:flavin adenine dinucleotide binding"/>
    <property type="evidence" value="ECO:0007669"/>
    <property type="project" value="InterPro"/>
</dbReference>
<dbReference type="Gene3D" id="1.10.540.10">
    <property type="entry name" value="Acyl-CoA dehydrogenase/oxidase, N-terminal domain"/>
    <property type="match status" value="1"/>
</dbReference>
<evidence type="ECO:0000256" key="4">
    <source>
        <dbReference type="ARBA" id="ARBA00022827"/>
    </source>
</evidence>
<evidence type="ECO:0000313" key="8">
    <source>
        <dbReference type="EMBL" id="GCE02094.1"/>
    </source>
</evidence>
<dbReference type="EMBL" id="BIFH01000058">
    <property type="protein sequence ID" value="GCE02132.1"/>
    <property type="molecule type" value="Genomic_DNA"/>
</dbReference>
<evidence type="ECO:0000256" key="1">
    <source>
        <dbReference type="ARBA" id="ARBA00001974"/>
    </source>
</evidence>
<organism evidence="9 10">
    <name type="scientific">Embleya hyalina</name>
    <dbReference type="NCBI Taxonomy" id="516124"/>
    <lineage>
        <taxon>Bacteria</taxon>
        <taxon>Bacillati</taxon>
        <taxon>Actinomycetota</taxon>
        <taxon>Actinomycetes</taxon>
        <taxon>Kitasatosporales</taxon>
        <taxon>Streptomycetaceae</taxon>
        <taxon>Embleya</taxon>
    </lineage>
</organism>
<evidence type="ECO:0000256" key="3">
    <source>
        <dbReference type="ARBA" id="ARBA00022630"/>
    </source>
</evidence>
<evidence type="ECO:0000256" key="2">
    <source>
        <dbReference type="ARBA" id="ARBA00009347"/>
    </source>
</evidence>
<dbReference type="InterPro" id="IPR037069">
    <property type="entry name" value="AcylCoA_DH/ox_N_sf"/>
</dbReference>
<dbReference type="SUPFAM" id="SSF47203">
    <property type="entry name" value="Acyl-CoA dehydrogenase C-terminal domain-like"/>
    <property type="match status" value="1"/>
</dbReference>
<dbReference type="EMBL" id="BIFH01000057">
    <property type="protein sequence ID" value="GCE02094.1"/>
    <property type="molecule type" value="Genomic_DNA"/>
</dbReference>
<dbReference type="PANTHER" id="PTHR43884">
    <property type="entry name" value="ACYL-COA DEHYDROGENASE"/>
    <property type="match status" value="1"/>
</dbReference>
<comment type="caution">
    <text evidence="9">The sequence shown here is derived from an EMBL/GenBank/DDBJ whole genome shotgun (WGS) entry which is preliminary data.</text>
</comment>
<dbReference type="Gene3D" id="1.20.140.10">
    <property type="entry name" value="Butyryl-CoA Dehydrogenase, subunit A, domain 3"/>
    <property type="match status" value="1"/>
</dbReference>
<dbReference type="AlphaFoldDB" id="A0A401Z5J3"/>